<reference evidence="3" key="1">
    <citation type="submission" date="2015-12" db="EMBL/GenBank/DDBJ databases">
        <title>Update maize B73 reference genome by single molecule sequencing technologies.</title>
        <authorList>
            <consortium name="Maize Genome Sequencing Project"/>
            <person name="Ware D."/>
        </authorList>
    </citation>
    <scope>NUCLEOTIDE SEQUENCE</scope>
    <source>
        <tissue evidence="3">Seedling</tissue>
    </source>
</reference>
<evidence type="ECO:0000256" key="1">
    <source>
        <dbReference type="SAM" id="MobiDB-lite"/>
    </source>
</evidence>
<dbReference type="EMBL" id="CM000785">
    <property type="protein sequence ID" value="AQL02016.1"/>
    <property type="molecule type" value="Genomic_DNA"/>
</dbReference>
<keyword evidence="2" id="KW-0812">Transmembrane</keyword>
<gene>
    <name evidence="3" type="ORF">ZEAMMB73_Zm00001d045311</name>
</gene>
<evidence type="ECO:0000313" key="3">
    <source>
        <dbReference type="EMBL" id="AQL02016.1"/>
    </source>
</evidence>
<feature type="compositionally biased region" description="Basic and acidic residues" evidence="1">
    <location>
        <begin position="116"/>
        <end position="129"/>
    </location>
</feature>
<name>A0A1D6NV62_MAIZE</name>
<dbReference type="ExpressionAtlas" id="A0A1D6NV62">
    <property type="expression patterns" value="baseline and differential"/>
</dbReference>
<sequence>MASDCDDKNYISALAAFKNRVLYANVSYDRILPCKNRFFNYWLSPLKLSLLLFLFFVFLIFLVPDMVGWRTSSLRREKNLIKPSHRSLDGYKHIVNVEYCSPVSSEGPHFPSKAARAKEAAQRSPNRENTEEYHQMMEEEMLHGLQKVGWKKVDVNFHSSFWPYSAHNNIHVKNEWLHNAGAGVIAHVADSIKQQESRPCLPANL</sequence>
<feature type="region of interest" description="Disordered" evidence="1">
    <location>
        <begin position="107"/>
        <end position="129"/>
    </location>
</feature>
<dbReference type="PANTHER" id="PTHR12482">
    <property type="entry name" value="LIPASE ROG1-RELATED-RELATED"/>
    <property type="match status" value="1"/>
</dbReference>
<dbReference type="GO" id="GO:0016787">
    <property type="term" value="F:hydrolase activity"/>
    <property type="evidence" value="ECO:0007669"/>
    <property type="project" value="UniProtKB-KW"/>
</dbReference>
<keyword evidence="3" id="KW-0378">Hydrolase</keyword>
<protein>
    <submittedName>
        <fullName evidence="3">Hydrolase-like protein family</fullName>
    </submittedName>
</protein>
<organism evidence="3">
    <name type="scientific">Zea mays</name>
    <name type="common">Maize</name>
    <dbReference type="NCBI Taxonomy" id="4577"/>
    <lineage>
        <taxon>Eukaryota</taxon>
        <taxon>Viridiplantae</taxon>
        <taxon>Streptophyta</taxon>
        <taxon>Embryophyta</taxon>
        <taxon>Tracheophyta</taxon>
        <taxon>Spermatophyta</taxon>
        <taxon>Magnoliopsida</taxon>
        <taxon>Liliopsida</taxon>
        <taxon>Poales</taxon>
        <taxon>Poaceae</taxon>
        <taxon>PACMAD clade</taxon>
        <taxon>Panicoideae</taxon>
        <taxon>Andropogonodae</taxon>
        <taxon>Andropogoneae</taxon>
        <taxon>Tripsacinae</taxon>
        <taxon>Zea</taxon>
    </lineage>
</organism>
<proteinExistence type="predicted"/>
<dbReference type="PANTHER" id="PTHR12482:SF11">
    <property type="entry name" value="LIPASE YOR059C ISOFORM X1"/>
    <property type="match status" value="1"/>
</dbReference>
<keyword evidence="2" id="KW-1133">Transmembrane helix</keyword>
<dbReference type="AlphaFoldDB" id="A0A1D6NV62"/>
<feature type="transmembrane region" description="Helical" evidence="2">
    <location>
        <begin position="48"/>
        <end position="69"/>
    </location>
</feature>
<accession>A0A1D6NV62</accession>
<keyword evidence="2" id="KW-0472">Membrane</keyword>
<evidence type="ECO:0000256" key="2">
    <source>
        <dbReference type="SAM" id="Phobius"/>
    </source>
</evidence>
<dbReference type="InterPro" id="IPR044294">
    <property type="entry name" value="Lipase-like"/>
</dbReference>